<evidence type="ECO:0000313" key="2">
    <source>
        <dbReference type="Proteomes" id="UP000499080"/>
    </source>
</evidence>
<dbReference type="Proteomes" id="UP000499080">
    <property type="component" value="Unassembled WGS sequence"/>
</dbReference>
<organism evidence="1 2">
    <name type="scientific">Araneus ventricosus</name>
    <name type="common">Orbweaver spider</name>
    <name type="synonym">Epeira ventricosa</name>
    <dbReference type="NCBI Taxonomy" id="182803"/>
    <lineage>
        <taxon>Eukaryota</taxon>
        <taxon>Metazoa</taxon>
        <taxon>Ecdysozoa</taxon>
        <taxon>Arthropoda</taxon>
        <taxon>Chelicerata</taxon>
        <taxon>Arachnida</taxon>
        <taxon>Araneae</taxon>
        <taxon>Araneomorphae</taxon>
        <taxon>Entelegynae</taxon>
        <taxon>Araneoidea</taxon>
        <taxon>Araneidae</taxon>
        <taxon>Araneus</taxon>
    </lineage>
</organism>
<dbReference type="EMBL" id="BGPR01000692">
    <property type="protein sequence ID" value="GBM31813.1"/>
    <property type="molecule type" value="Genomic_DNA"/>
</dbReference>
<dbReference type="AlphaFoldDB" id="A0A4Y2ERE2"/>
<evidence type="ECO:0000313" key="1">
    <source>
        <dbReference type="EMBL" id="GBM31813.1"/>
    </source>
</evidence>
<keyword evidence="2" id="KW-1185">Reference proteome</keyword>
<protein>
    <submittedName>
        <fullName evidence="1">Uncharacterized protein</fullName>
    </submittedName>
</protein>
<sequence>MSVKLNLKKDELIAIAKEMGLAVPDKANLVDLKALIQYSDVYRGDIELVRYLFDNILGEKREKSERDKRECEIELEKIRLSQIVKQLEIANATRDLANTSQATEIVEPGSQNDNLESLIKSVKTLTIPVPVMSESFNLFFHSLEKAFQNKSVPNELRVEILLNISGRKSK</sequence>
<gene>
    <name evidence="1" type="ORF">AVEN_56915_1</name>
</gene>
<comment type="caution">
    <text evidence="1">The sequence shown here is derived from an EMBL/GenBank/DDBJ whole genome shotgun (WGS) entry which is preliminary data.</text>
</comment>
<dbReference type="OrthoDB" id="6437161at2759"/>
<proteinExistence type="predicted"/>
<name>A0A4Y2ERE2_ARAVE</name>
<reference evidence="1 2" key="1">
    <citation type="journal article" date="2019" name="Sci. Rep.">
        <title>Orb-weaving spider Araneus ventricosus genome elucidates the spidroin gene catalogue.</title>
        <authorList>
            <person name="Kono N."/>
            <person name="Nakamura H."/>
            <person name="Ohtoshi R."/>
            <person name="Moran D.A.P."/>
            <person name="Shinohara A."/>
            <person name="Yoshida Y."/>
            <person name="Fujiwara M."/>
            <person name="Mori M."/>
            <person name="Tomita M."/>
            <person name="Arakawa K."/>
        </authorList>
    </citation>
    <scope>NUCLEOTIDE SEQUENCE [LARGE SCALE GENOMIC DNA]</scope>
</reference>
<accession>A0A4Y2ERE2</accession>